<dbReference type="PROSITE" id="PS50893">
    <property type="entry name" value="ABC_TRANSPORTER_2"/>
    <property type="match status" value="1"/>
</dbReference>
<dbReference type="SMART" id="SM00382">
    <property type="entry name" value="AAA"/>
    <property type="match status" value="1"/>
</dbReference>
<dbReference type="CDD" id="cd03225">
    <property type="entry name" value="ABC_cobalt_CbiO_domain1"/>
    <property type="match status" value="1"/>
</dbReference>
<dbReference type="InterPro" id="IPR003439">
    <property type="entry name" value="ABC_transporter-like_ATP-bd"/>
</dbReference>
<dbReference type="InterPro" id="IPR015856">
    <property type="entry name" value="ABC_transpr_CbiO/EcfA_su"/>
</dbReference>
<accession>A0ABT0CX04</accession>
<reference evidence="6 7" key="1">
    <citation type="submission" date="2022-03" db="EMBL/GenBank/DDBJ databases">
        <title>Rhizobium SSM4.3 sp. nov., isolated from Sediment (Gouqi Island).</title>
        <authorList>
            <person name="Chen G."/>
        </authorList>
    </citation>
    <scope>NUCLEOTIDE SEQUENCE [LARGE SCALE GENOMIC DNA]</scope>
    <source>
        <strain evidence="6 7">SSM4.3</strain>
        <plasmid evidence="6">unnamed</plasmid>
    </source>
</reference>
<evidence type="ECO:0000313" key="7">
    <source>
        <dbReference type="Proteomes" id="UP001522662"/>
    </source>
</evidence>
<dbReference type="Proteomes" id="UP001522662">
    <property type="component" value="Unassembled WGS sequence"/>
</dbReference>
<dbReference type="PANTHER" id="PTHR43553">
    <property type="entry name" value="HEAVY METAL TRANSPORTER"/>
    <property type="match status" value="1"/>
</dbReference>
<keyword evidence="7" id="KW-1185">Reference proteome</keyword>
<comment type="caution">
    <text evidence="6">The sequence shown here is derived from an EMBL/GenBank/DDBJ whole genome shotgun (WGS) entry which is preliminary data.</text>
</comment>
<dbReference type="InterPro" id="IPR003593">
    <property type="entry name" value="AAA+_ATPase"/>
</dbReference>
<keyword evidence="2" id="KW-0813">Transport</keyword>
<keyword evidence="3" id="KW-0547">Nucleotide-binding</keyword>
<evidence type="ECO:0000256" key="1">
    <source>
        <dbReference type="ARBA" id="ARBA00005417"/>
    </source>
</evidence>
<keyword evidence="6" id="KW-0614">Plasmid</keyword>
<dbReference type="PANTHER" id="PTHR43553:SF24">
    <property type="entry name" value="ENERGY-COUPLING FACTOR TRANSPORTER ATP-BINDING PROTEIN ECFA1"/>
    <property type="match status" value="1"/>
</dbReference>
<dbReference type="InterPro" id="IPR027417">
    <property type="entry name" value="P-loop_NTPase"/>
</dbReference>
<sequence>MHIRFDQAELRYGDRVALKPLTLSLSEPRIGVIGLNGSGKTSFARLIAGLAKPSFGKVTLDGLDTVADEKAARAKTGFIFQNPGHQIILPVIREDVALGPKSRGLGAADVDRLVDETLARFGISDLAVRRPHELSGGELQLAALAAVCVNRPQMVIFDEPTNQLDLKNRAKVKAAIEGLVEQAMVISHDLDLVEDFPRVLVFHEGTLVFDGAGEDAIARYREIAGC</sequence>
<evidence type="ECO:0000256" key="3">
    <source>
        <dbReference type="ARBA" id="ARBA00022741"/>
    </source>
</evidence>
<dbReference type="EMBL" id="JALAYX010000001">
    <property type="protein sequence ID" value="MCJ8237696.1"/>
    <property type="molecule type" value="Genomic_DNA"/>
</dbReference>
<evidence type="ECO:0000313" key="6">
    <source>
        <dbReference type="EMBL" id="MCJ8237696.1"/>
    </source>
</evidence>
<name>A0ABT0CX04_9HYPH</name>
<evidence type="ECO:0000256" key="2">
    <source>
        <dbReference type="ARBA" id="ARBA00022448"/>
    </source>
</evidence>
<dbReference type="GO" id="GO:0005524">
    <property type="term" value="F:ATP binding"/>
    <property type="evidence" value="ECO:0007669"/>
    <property type="project" value="UniProtKB-KW"/>
</dbReference>
<evidence type="ECO:0000256" key="4">
    <source>
        <dbReference type="ARBA" id="ARBA00022840"/>
    </source>
</evidence>
<dbReference type="RefSeq" id="WP_245135229.1">
    <property type="nucleotide sequence ID" value="NZ_CP128477.1"/>
</dbReference>
<dbReference type="InterPro" id="IPR050095">
    <property type="entry name" value="ECF_ABC_transporter_ATP-bd"/>
</dbReference>
<keyword evidence="4 6" id="KW-0067">ATP-binding</keyword>
<protein>
    <submittedName>
        <fullName evidence="6">Energy-coupling factor ABC transporter ATP-binding protein</fullName>
    </submittedName>
</protein>
<evidence type="ECO:0000259" key="5">
    <source>
        <dbReference type="PROSITE" id="PS50893"/>
    </source>
</evidence>
<gene>
    <name evidence="6" type="ORF">MKJ03_05105</name>
</gene>
<feature type="domain" description="ABC transporter" evidence="5">
    <location>
        <begin position="3"/>
        <end position="223"/>
    </location>
</feature>
<dbReference type="SUPFAM" id="SSF52540">
    <property type="entry name" value="P-loop containing nucleoside triphosphate hydrolases"/>
    <property type="match status" value="1"/>
</dbReference>
<dbReference type="Pfam" id="PF00005">
    <property type="entry name" value="ABC_tran"/>
    <property type="match status" value="1"/>
</dbReference>
<proteinExistence type="inferred from homology"/>
<geneLocation type="plasmid" evidence="6">
    <name>unnamed</name>
</geneLocation>
<dbReference type="Gene3D" id="3.40.50.300">
    <property type="entry name" value="P-loop containing nucleotide triphosphate hydrolases"/>
    <property type="match status" value="1"/>
</dbReference>
<comment type="similarity">
    <text evidence="1">Belongs to the ABC transporter superfamily.</text>
</comment>
<organism evidence="6 7">
    <name type="scientific">Peteryoungia algae</name>
    <dbReference type="NCBI Taxonomy" id="2919917"/>
    <lineage>
        <taxon>Bacteria</taxon>
        <taxon>Pseudomonadati</taxon>
        <taxon>Pseudomonadota</taxon>
        <taxon>Alphaproteobacteria</taxon>
        <taxon>Hyphomicrobiales</taxon>
        <taxon>Rhizobiaceae</taxon>
        <taxon>Peteryoungia</taxon>
    </lineage>
</organism>